<organism evidence="2 3">
    <name type="scientific">Araneus ventricosus</name>
    <name type="common">Orbweaver spider</name>
    <name type="synonym">Epeira ventricosa</name>
    <dbReference type="NCBI Taxonomy" id="182803"/>
    <lineage>
        <taxon>Eukaryota</taxon>
        <taxon>Metazoa</taxon>
        <taxon>Ecdysozoa</taxon>
        <taxon>Arthropoda</taxon>
        <taxon>Chelicerata</taxon>
        <taxon>Arachnida</taxon>
        <taxon>Araneae</taxon>
        <taxon>Araneomorphae</taxon>
        <taxon>Entelegynae</taxon>
        <taxon>Araneoidea</taxon>
        <taxon>Araneidae</taxon>
        <taxon>Araneus</taxon>
    </lineage>
</organism>
<feature type="region of interest" description="Disordered" evidence="1">
    <location>
        <begin position="19"/>
        <end position="43"/>
    </location>
</feature>
<comment type="caution">
    <text evidence="2">The sequence shown here is derived from an EMBL/GenBank/DDBJ whole genome shotgun (WGS) entry which is preliminary data.</text>
</comment>
<dbReference type="Proteomes" id="UP000499080">
    <property type="component" value="Unassembled WGS sequence"/>
</dbReference>
<evidence type="ECO:0000256" key="1">
    <source>
        <dbReference type="SAM" id="MobiDB-lite"/>
    </source>
</evidence>
<keyword evidence="3" id="KW-1185">Reference proteome</keyword>
<dbReference type="AlphaFoldDB" id="A0A4Y2KPE2"/>
<reference evidence="2 3" key="1">
    <citation type="journal article" date="2019" name="Sci. Rep.">
        <title>Orb-weaving spider Araneus ventricosus genome elucidates the spidroin gene catalogue.</title>
        <authorList>
            <person name="Kono N."/>
            <person name="Nakamura H."/>
            <person name="Ohtoshi R."/>
            <person name="Moran D.A.P."/>
            <person name="Shinohara A."/>
            <person name="Yoshida Y."/>
            <person name="Fujiwara M."/>
            <person name="Mori M."/>
            <person name="Tomita M."/>
            <person name="Arakawa K."/>
        </authorList>
    </citation>
    <scope>NUCLEOTIDE SEQUENCE [LARGE SCALE GENOMIC DNA]</scope>
</reference>
<proteinExistence type="predicted"/>
<name>A0A4Y2KPE2_ARAVE</name>
<protein>
    <submittedName>
        <fullName evidence="2">Uncharacterized protein</fullName>
    </submittedName>
</protein>
<dbReference type="EMBL" id="BGPR01004886">
    <property type="protein sequence ID" value="GBN04474.1"/>
    <property type="molecule type" value="Genomic_DNA"/>
</dbReference>
<evidence type="ECO:0000313" key="2">
    <source>
        <dbReference type="EMBL" id="GBN04474.1"/>
    </source>
</evidence>
<evidence type="ECO:0000313" key="3">
    <source>
        <dbReference type="Proteomes" id="UP000499080"/>
    </source>
</evidence>
<sequence length="93" mass="10212">MYLSDRRCNNSSAEAGVLTGILDHGSTPPEGGTHYRRRSTRASPSHYYTLRGNENPLTYPAASHPCTRGATQRDVETMAQTNPSVQPRHADLT</sequence>
<accession>A0A4Y2KPE2</accession>
<gene>
    <name evidence="2" type="ORF">AVEN_84043_1</name>
</gene>